<name>A0ACC4DT09_PURLI</name>
<reference evidence="1" key="1">
    <citation type="submission" date="2024-12" db="EMBL/GenBank/DDBJ databases">
        <title>Comparative genomics and development of molecular markers within Purpureocillium lilacinum and among Purpureocillium species.</title>
        <authorList>
            <person name="Yeh Z.-Y."/>
            <person name="Ni N.-T."/>
            <person name="Lo P.-H."/>
            <person name="Mushyakhwo K."/>
            <person name="Lin C.-F."/>
            <person name="Nai Y.-S."/>
        </authorList>
    </citation>
    <scope>NUCLEOTIDE SEQUENCE</scope>
    <source>
        <strain evidence="1">NCHU-NPUST-175</strain>
    </source>
</reference>
<protein>
    <submittedName>
        <fullName evidence="1">Uncharacterized protein</fullName>
    </submittedName>
</protein>
<dbReference type="Proteomes" id="UP001638806">
    <property type="component" value="Unassembled WGS sequence"/>
</dbReference>
<organism evidence="1 2">
    <name type="scientific">Purpureocillium lilacinum</name>
    <name type="common">Paecilomyces lilacinus</name>
    <dbReference type="NCBI Taxonomy" id="33203"/>
    <lineage>
        <taxon>Eukaryota</taxon>
        <taxon>Fungi</taxon>
        <taxon>Dikarya</taxon>
        <taxon>Ascomycota</taxon>
        <taxon>Pezizomycotina</taxon>
        <taxon>Sordariomycetes</taxon>
        <taxon>Hypocreomycetidae</taxon>
        <taxon>Hypocreales</taxon>
        <taxon>Ophiocordycipitaceae</taxon>
        <taxon>Purpureocillium</taxon>
    </lineage>
</organism>
<sequence>MVPLRSTLSALRGGLQRALLGGTGRKGDGIWGAFSMSKPPVRSAHECEIDMEYPLASHKTLPSRDVEPAQHPALDDAPFAQKRPDLVLECNMIELAPYAKPSRVPTAAPFASTTWDVAVDAHVNWPPRRPNGADGPPSTEPADPPGRRTRNPRRPGSGNAGVAVGCARQGRRDVVLSVNKSSG</sequence>
<proteinExistence type="predicted"/>
<evidence type="ECO:0000313" key="2">
    <source>
        <dbReference type="Proteomes" id="UP001638806"/>
    </source>
</evidence>
<evidence type="ECO:0000313" key="1">
    <source>
        <dbReference type="EMBL" id="KAL3959464.1"/>
    </source>
</evidence>
<gene>
    <name evidence="1" type="ORF">ACCO45_004581</name>
</gene>
<accession>A0ACC4DT09</accession>
<dbReference type="EMBL" id="JBGNUJ010000004">
    <property type="protein sequence ID" value="KAL3959464.1"/>
    <property type="molecule type" value="Genomic_DNA"/>
</dbReference>
<comment type="caution">
    <text evidence="1">The sequence shown here is derived from an EMBL/GenBank/DDBJ whole genome shotgun (WGS) entry which is preliminary data.</text>
</comment>
<keyword evidence="2" id="KW-1185">Reference proteome</keyword>